<dbReference type="Proteomes" id="UP000649259">
    <property type="component" value="Unassembled WGS sequence"/>
</dbReference>
<feature type="region of interest" description="Disordered" evidence="1">
    <location>
        <begin position="1"/>
        <end position="101"/>
    </location>
</feature>
<dbReference type="EMBL" id="BNEB01000006">
    <property type="protein sequence ID" value="GHI65742.1"/>
    <property type="molecule type" value="Genomic_DNA"/>
</dbReference>
<protein>
    <submittedName>
        <fullName evidence="2">Uncharacterized protein</fullName>
    </submittedName>
</protein>
<gene>
    <name evidence="2" type="ORF">Saso_73920</name>
</gene>
<name>A0ABQ3SC84_9ACTN</name>
<keyword evidence="3" id="KW-1185">Reference proteome</keyword>
<evidence type="ECO:0000313" key="2">
    <source>
        <dbReference type="EMBL" id="GHI65742.1"/>
    </source>
</evidence>
<evidence type="ECO:0000313" key="3">
    <source>
        <dbReference type="Proteomes" id="UP000649259"/>
    </source>
</evidence>
<proteinExistence type="predicted"/>
<evidence type="ECO:0000256" key="1">
    <source>
        <dbReference type="SAM" id="MobiDB-lite"/>
    </source>
</evidence>
<comment type="caution">
    <text evidence="2">The sequence shown here is derived from an EMBL/GenBank/DDBJ whole genome shotgun (WGS) entry which is preliminary data.</text>
</comment>
<reference evidence="3" key="1">
    <citation type="submission" date="2023-07" db="EMBL/GenBank/DDBJ databases">
        <title>Whole genome shotgun sequence of Streptomyces cacaoi subsp. asoensis NBRC 13813.</title>
        <authorList>
            <person name="Komaki H."/>
            <person name="Tamura T."/>
        </authorList>
    </citation>
    <scope>NUCLEOTIDE SEQUENCE [LARGE SCALE GENOMIC DNA]</scope>
    <source>
        <strain evidence="3">NBRC 13813</strain>
    </source>
</reference>
<accession>A0ABQ3SC84</accession>
<sequence>MSRAQEIASQRESDPAHVAAVGSSGPAQRFTLGCEDRTGVPYGFSESSVAPDGAHPGKAPGGDFRKIPGSEGAVVEIRKRELGQARPGDGAYEGGRTSPER</sequence>
<organism evidence="2 3">
    <name type="scientific">Streptomyces asoensis</name>
    <dbReference type="NCBI Taxonomy" id="249586"/>
    <lineage>
        <taxon>Bacteria</taxon>
        <taxon>Bacillati</taxon>
        <taxon>Actinomycetota</taxon>
        <taxon>Actinomycetes</taxon>
        <taxon>Kitasatosporales</taxon>
        <taxon>Streptomycetaceae</taxon>
        <taxon>Streptomyces</taxon>
    </lineage>
</organism>